<dbReference type="GO" id="GO:0005737">
    <property type="term" value="C:cytoplasm"/>
    <property type="evidence" value="ECO:0007669"/>
    <property type="project" value="TreeGrafter"/>
</dbReference>
<dbReference type="OrthoDB" id="296065at2759"/>
<proteinExistence type="predicted"/>
<dbReference type="Proteomes" id="UP001152747">
    <property type="component" value="Unassembled WGS sequence"/>
</dbReference>
<dbReference type="Gene3D" id="3.40.50.150">
    <property type="entry name" value="Vaccinia Virus protein VP39"/>
    <property type="match status" value="1"/>
</dbReference>
<keyword evidence="1" id="KW-0489">Methyltransferase</keyword>
<dbReference type="AlphaFoldDB" id="A0A9P1I391"/>
<keyword evidence="2" id="KW-0808">Transferase</keyword>
<protein>
    <submittedName>
        <fullName evidence="3">Uncharacterized protein</fullName>
    </submittedName>
</protein>
<dbReference type="GO" id="GO:0003676">
    <property type="term" value="F:nucleic acid binding"/>
    <property type="evidence" value="ECO:0007669"/>
    <property type="project" value="InterPro"/>
</dbReference>
<evidence type="ECO:0000256" key="2">
    <source>
        <dbReference type="ARBA" id="ARBA00022679"/>
    </source>
</evidence>
<sequence>MEFGGKNPQFDVIVADPPYGVREKARKIGNKEKPPKIEDVDYIRYPEKEEYNLENTYCDLLDLAANMCIIGGRVSFWYPVILADYCEENLPKHPAMRLIFNCEQGLTRKSSRRLLTYRKIREPQIDEETEISKTGVSNYRSVLFSTKN</sequence>
<evidence type="ECO:0000256" key="1">
    <source>
        <dbReference type="ARBA" id="ARBA00022603"/>
    </source>
</evidence>
<dbReference type="GO" id="GO:0008168">
    <property type="term" value="F:methyltransferase activity"/>
    <property type="evidence" value="ECO:0007669"/>
    <property type="project" value="UniProtKB-KW"/>
</dbReference>
<evidence type="ECO:0000313" key="4">
    <source>
        <dbReference type="Proteomes" id="UP001152747"/>
    </source>
</evidence>
<accession>A0A9P1I391</accession>
<gene>
    <name evidence="3" type="ORF">CAMP_LOCUS83</name>
</gene>
<comment type="caution">
    <text evidence="3">The sequence shown here is derived from an EMBL/GenBank/DDBJ whole genome shotgun (WGS) entry which is preliminary data.</text>
</comment>
<dbReference type="PANTHER" id="PTHR13370:SF3">
    <property type="entry name" value="TRNA (GUANINE(10)-N2)-METHYLTRANSFERASE HOMOLOG"/>
    <property type="match status" value="1"/>
</dbReference>
<organism evidence="3 4">
    <name type="scientific">Caenorhabditis angaria</name>
    <dbReference type="NCBI Taxonomy" id="860376"/>
    <lineage>
        <taxon>Eukaryota</taxon>
        <taxon>Metazoa</taxon>
        <taxon>Ecdysozoa</taxon>
        <taxon>Nematoda</taxon>
        <taxon>Chromadorea</taxon>
        <taxon>Rhabditida</taxon>
        <taxon>Rhabditina</taxon>
        <taxon>Rhabditomorpha</taxon>
        <taxon>Rhabditoidea</taxon>
        <taxon>Rhabditidae</taxon>
        <taxon>Peloderinae</taxon>
        <taxon>Caenorhabditis</taxon>
    </lineage>
</organism>
<evidence type="ECO:0000313" key="3">
    <source>
        <dbReference type="EMBL" id="CAI5437446.1"/>
    </source>
</evidence>
<name>A0A9P1I391_9PELO</name>
<dbReference type="GO" id="GO:0032259">
    <property type="term" value="P:methylation"/>
    <property type="evidence" value="ECO:0007669"/>
    <property type="project" value="UniProtKB-KW"/>
</dbReference>
<dbReference type="SUPFAM" id="SSF53335">
    <property type="entry name" value="S-adenosyl-L-methionine-dependent methyltransferases"/>
    <property type="match status" value="1"/>
</dbReference>
<dbReference type="InterPro" id="IPR002052">
    <property type="entry name" value="DNA_methylase_N6_adenine_CS"/>
</dbReference>
<reference evidence="3" key="1">
    <citation type="submission" date="2022-11" db="EMBL/GenBank/DDBJ databases">
        <authorList>
            <person name="Kikuchi T."/>
        </authorList>
    </citation>
    <scope>NUCLEOTIDE SEQUENCE</scope>
    <source>
        <strain evidence="3">PS1010</strain>
    </source>
</reference>
<dbReference type="PROSITE" id="PS00092">
    <property type="entry name" value="N6_MTASE"/>
    <property type="match status" value="1"/>
</dbReference>
<keyword evidence="4" id="KW-1185">Reference proteome</keyword>
<dbReference type="InterPro" id="IPR029063">
    <property type="entry name" value="SAM-dependent_MTases_sf"/>
</dbReference>
<dbReference type="EMBL" id="CANHGI010000001">
    <property type="protein sequence ID" value="CAI5437446.1"/>
    <property type="molecule type" value="Genomic_DNA"/>
</dbReference>
<dbReference type="PANTHER" id="PTHR13370">
    <property type="entry name" value="RNA METHYLASE-RELATED"/>
    <property type="match status" value="1"/>
</dbReference>